<dbReference type="RefSeq" id="WP_150900833.1">
    <property type="nucleotide sequence ID" value="NZ_WAAU01000029.1"/>
</dbReference>
<keyword evidence="4 5" id="KW-0472">Membrane</keyword>
<name>A0A7J5AAI6_9FLAO</name>
<comment type="caution">
    <text evidence="6">The sequence shown here is derived from an EMBL/GenBank/DDBJ whole genome shotgun (WGS) entry which is preliminary data.</text>
</comment>
<evidence type="ECO:0000256" key="3">
    <source>
        <dbReference type="ARBA" id="ARBA00022989"/>
    </source>
</evidence>
<dbReference type="AlphaFoldDB" id="A0A7J5AAI6"/>
<keyword evidence="2 5" id="KW-0812">Transmembrane</keyword>
<feature type="transmembrane region" description="Helical" evidence="5">
    <location>
        <begin position="7"/>
        <end position="28"/>
    </location>
</feature>
<reference evidence="6 7" key="1">
    <citation type="submission" date="2019-09" db="EMBL/GenBank/DDBJ databases">
        <authorList>
            <person name="Cao W.R."/>
        </authorList>
    </citation>
    <scope>NUCLEOTIDE SEQUENCE [LARGE SCALE GENOMIC DNA]</scope>
    <source>
        <strain evidence="7">a4</strain>
    </source>
</reference>
<evidence type="ECO:0000313" key="6">
    <source>
        <dbReference type="EMBL" id="KAB1154199.1"/>
    </source>
</evidence>
<organism evidence="6 7">
    <name type="scientific">Tenacibaculum aiptasiae</name>
    <dbReference type="NCBI Taxonomy" id="426481"/>
    <lineage>
        <taxon>Bacteria</taxon>
        <taxon>Pseudomonadati</taxon>
        <taxon>Bacteroidota</taxon>
        <taxon>Flavobacteriia</taxon>
        <taxon>Flavobacteriales</taxon>
        <taxon>Flavobacteriaceae</taxon>
        <taxon>Tenacibaculum</taxon>
    </lineage>
</organism>
<gene>
    <name evidence="6" type="ORF">F7018_14580</name>
</gene>
<proteinExistence type="predicted"/>
<evidence type="ECO:0000256" key="2">
    <source>
        <dbReference type="ARBA" id="ARBA00022692"/>
    </source>
</evidence>
<dbReference type="InterPro" id="IPR032808">
    <property type="entry name" value="DoxX"/>
</dbReference>
<sequence>MKTIKILYWISISFFGLSMLSGAALYFFNYQHAYSEFSRLGFPTYIIYPLAIAKIVGVIAILQNKQQTIKEWAYAGFTFNLLFAFSAHYATKDGEAFGPALVLIFLIFSYILDKKRVQKSISNE</sequence>
<feature type="transmembrane region" description="Helical" evidence="5">
    <location>
        <begin position="72"/>
        <end position="90"/>
    </location>
</feature>
<dbReference type="Proteomes" id="UP000467305">
    <property type="component" value="Unassembled WGS sequence"/>
</dbReference>
<dbReference type="EMBL" id="WAAU01000029">
    <property type="protein sequence ID" value="KAB1154199.1"/>
    <property type="molecule type" value="Genomic_DNA"/>
</dbReference>
<evidence type="ECO:0000256" key="1">
    <source>
        <dbReference type="ARBA" id="ARBA00004141"/>
    </source>
</evidence>
<evidence type="ECO:0000256" key="4">
    <source>
        <dbReference type="ARBA" id="ARBA00023136"/>
    </source>
</evidence>
<feature type="transmembrane region" description="Helical" evidence="5">
    <location>
        <begin position="96"/>
        <end position="112"/>
    </location>
</feature>
<evidence type="ECO:0000256" key="5">
    <source>
        <dbReference type="SAM" id="Phobius"/>
    </source>
</evidence>
<evidence type="ECO:0000313" key="7">
    <source>
        <dbReference type="Proteomes" id="UP000467305"/>
    </source>
</evidence>
<feature type="transmembrane region" description="Helical" evidence="5">
    <location>
        <begin position="40"/>
        <end position="60"/>
    </location>
</feature>
<protein>
    <submittedName>
        <fullName evidence="6">DoxX family protein</fullName>
    </submittedName>
</protein>
<dbReference type="OrthoDB" id="7960583at2"/>
<dbReference type="Pfam" id="PF13564">
    <property type="entry name" value="DoxX_2"/>
    <property type="match status" value="1"/>
</dbReference>
<keyword evidence="3 5" id="KW-1133">Transmembrane helix</keyword>
<keyword evidence="7" id="KW-1185">Reference proteome</keyword>
<comment type="subcellular location">
    <subcellularLocation>
        <location evidence="1">Membrane</location>
        <topology evidence="1">Multi-pass membrane protein</topology>
    </subcellularLocation>
</comment>
<dbReference type="GO" id="GO:0016020">
    <property type="term" value="C:membrane"/>
    <property type="evidence" value="ECO:0007669"/>
    <property type="project" value="UniProtKB-SubCell"/>
</dbReference>
<accession>A0A7J5AAI6</accession>